<dbReference type="OrthoDB" id="2532734at2759"/>
<organism evidence="2 3">
    <name type="scientific">Hirsutella rhossiliensis</name>
    <dbReference type="NCBI Taxonomy" id="111463"/>
    <lineage>
        <taxon>Eukaryota</taxon>
        <taxon>Fungi</taxon>
        <taxon>Dikarya</taxon>
        <taxon>Ascomycota</taxon>
        <taxon>Pezizomycotina</taxon>
        <taxon>Sordariomycetes</taxon>
        <taxon>Hypocreomycetidae</taxon>
        <taxon>Hypocreales</taxon>
        <taxon>Ophiocordycipitaceae</taxon>
        <taxon>Hirsutella</taxon>
    </lineage>
</organism>
<protein>
    <submittedName>
        <fullName evidence="2">Uncharacterized protein</fullName>
    </submittedName>
</protein>
<evidence type="ECO:0000256" key="1">
    <source>
        <dbReference type="SAM" id="MobiDB-lite"/>
    </source>
</evidence>
<gene>
    <name evidence="2" type="ORF">HRG_04759</name>
</gene>
<comment type="caution">
    <text evidence="2">The sequence shown here is derived from an EMBL/GenBank/DDBJ whole genome shotgun (WGS) entry which is preliminary data.</text>
</comment>
<feature type="region of interest" description="Disordered" evidence="1">
    <location>
        <begin position="1"/>
        <end position="68"/>
    </location>
</feature>
<dbReference type="AlphaFoldDB" id="A0A9P8N1Q8"/>
<proteinExistence type="predicted"/>
<name>A0A9P8N1Q8_9HYPO</name>
<evidence type="ECO:0000313" key="2">
    <source>
        <dbReference type="EMBL" id="KAH0964331.1"/>
    </source>
</evidence>
<accession>A0A9P8N1Q8</accession>
<sequence>MDSSNTQKKQGGEKEFSIQPIKDNGDCNNTSAAAAIHSANPGPVIPNEMPEQEGTEQDRKAKMEALNK</sequence>
<dbReference type="RefSeq" id="XP_044721844.1">
    <property type="nucleotide sequence ID" value="XM_044863230.1"/>
</dbReference>
<feature type="compositionally biased region" description="Basic and acidic residues" evidence="1">
    <location>
        <begin position="56"/>
        <end position="68"/>
    </location>
</feature>
<dbReference type="Proteomes" id="UP000824596">
    <property type="component" value="Unassembled WGS sequence"/>
</dbReference>
<dbReference type="GeneID" id="68353888"/>
<keyword evidence="3" id="KW-1185">Reference proteome</keyword>
<reference evidence="2" key="1">
    <citation type="submission" date="2021-09" db="EMBL/GenBank/DDBJ databases">
        <title>A high-quality genome of the endoparasitic fungus Hirsutella rhossiliensis with a comparison of Hirsutella genomes reveals transposable elements contributing to genome size variation.</title>
        <authorList>
            <person name="Lin R."/>
            <person name="Jiao Y."/>
            <person name="Sun X."/>
            <person name="Ling J."/>
            <person name="Xie B."/>
            <person name="Cheng X."/>
        </authorList>
    </citation>
    <scope>NUCLEOTIDE SEQUENCE</scope>
    <source>
        <strain evidence="2">HR02</strain>
    </source>
</reference>
<dbReference type="EMBL" id="JAIZPD010000004">
    <property type="protein sequence ID" value="KAH0964331.1"/>
    <property type="molecule type" value="Genomic_DNA"/>
</dbReference>
<evidence type="ECO:0000313" key="3">
    <source>
        <dbReference type="Proteomes" id="UP000824596"/>
    </source>
</evidence>